<dbReference type="Proteomes" id="UP000176604">
    <property type="component" value="Unassembled WGS sequence"/>
</dbReference>
<evidence type="ECO:0008006" key="5">
    <source>
        <dbReference type="Google" id="ProtNLM"/>
    </source>
</evidence>
<evidence type="ECO:0000256" key="1">
    <source>
        <dbReference type="SAM" id="MobiDB-lite"/>
    </source>
</evidence>
<dbReference type="InterPro" id="IPR032820">
    <property type="entry name" value="ATPase_put"/>
</dbReference>
<feature type="transmembrane region" description="Helical" evidence="2">
    <location>
        <begin position="54"/>
        <end position="72"/>
    </location>
</feature>
<keyword evidence="2" id="KW-0812">Transmembrane</keyword>
<keyword evidence="2" id="KW-1133">Transmembrane helix</keyword>
<feature type="compositionally biased region" description="Polar residues" evidence="1">
    <location>
        <begin position="82"/>
        <end position="95"/>
    </location>
</feature>
<accession>A0A1F7UJ14</accession>
<feature type="region of interest" description="Disordered" evidence="1">
    <location>
        <begin position="82"/>
        <end position="107"/>
    </location>
</feature>
<dbReference type="Pfam" id="PF09527">
    <property type="entry name" value="ATPase_gene1"/>
    <property type="match status" value="1"/>
</dbReference>
<comment type="caution">
    <text evidence="3">The sequence shown here is derived from an EMBL/GenBank/DDBJ whole genome shotgun (WGS) entry which is preliminary data.</text>
</comment>
<name>A0A1F7UJ14_9BACT</name>
<dbReference type="STRING" id="1802397.A3J43_03280"/>
<evidence type="ECO:0000313" key="3">
    <source>
        <dbReference type="EMBL" id="OGL78249.1"/>
    </source>
</evidence>
<keyword evidence="2" id="KW-0472">Membrane</keyword>
<feature type="compositionally biased region" description="Basic and acidic residues" evidence="1">
    <location>
        <begin position="96"/>
        <end position="107"/>
    </location>
</feature>
<evidence type="ECO:0000256" key="2">
    <source>
        <dbReference type="SAM" id="Phobius"/>
    </source>
</evidence>
<proteinExistence type="predicted"/>
<evidence type="ECO:0000313" key="4">
    <source>
        <dbReference type="Proteomes" id="UP000176604"/>
    </source>
</evidence>
<feature type="transmembrane region" description="Helical" evidence="2">
    <location>
        <begin position="21"/>
        <end position="42"/>
    </location>
</feature>
<gene>
    <name evidence="3" type="ORF">A3J43_03280</name>
</gene>
<reference evidence="3 4" key="1">
    <citation type="journal article" date="2016" name="Nat. Commun.">
        <title>Thousands of microbial genomes shed light on interconnected biogeochemical processes in an aquifer system.</title>
        <authorList>
            <person name="Anantharaman K."/>
            <person name="Brown C.T."/>
            <person name="Hug L.A."/>
            <person name="Sharon I."/>
            <person name="Castelle C.J."/>
            <person name="Probst A.J."/>
            <person name="Thomas B.C."/>
            <person name="Singh A."/>
            <person name="Wilkins M.J."/>
            <person name="Karaoz U."/>
            <person name="Brodie E.L."/>
            <person name="Williams K.H."/>
            <person name="Hubbard S.S."/>
            <person name="Banfield J.F."/>
        </authorList>
    </citation>
    <scope>NUCLEOTIDE SEQUENCE [LARGE SCALE GENOMIC DNA]</scope>
</reference>
<sequence>MTDDTQKGKNLGGRNGLWQALGLAWNLGYIIALPLVVFALGGRLLDRRMGTSPLFLLAGIFISLVVTTVGLMRKINVMTKEMSGSENSNVPQSGTNDKEKRNSAGQL</sequence>
<organism evidence="3 4">
    <name type="scientific">Candidatus Uhrbacteria bacterium RIFCSPHIGHO2_12_FULL_54_23</name>
    <dbReference type="NCBI Taxonomy" id="1802397"/>
    <lineage>
        <taxon>Bacteria</taxon>
        <taxon>Candidatus Uhriibacteriota</taxon>
    </lineage>
</organism>
<dbReference type="EMBL" id="MGEF01000036">
    <property type="protein sequence ID" value="OGL78249.1"/>
    <property type="molecule type" value="Genomic_DNA"/>
</dbReference>
<protein>
    <recommendedName>
        <fullName evidence="5">AtpZ/AtpI family protein</fullName>
    </recommendedName>
</protein>
<dbReference type="AlphaFoldDB" id="A0A1F7UJ14"/>